<comment type="caution">
    <text evidence="5">The sequence shown here is derived from an EMBL/GenBank/DDBJ whole genome shotgun (WGS) entry which is preliminary data.</text>
</comment>
<dbReference type="SUPFAM" id="SSF82171">
    <property type="entry name" value="DPP6 N-terminal domain-like"/>
    <property type="match status" value="1"/>
</dbReference>
<dbReference type="SUPFAM" id="SSF53474">
    <property type="entry name" value="alpha/beta-Hydrolases"/>
    <property type="match status" value="1"/>
</dbReference>
<dbReference type="EMBL" id="BMII01000028">
    <property type="protein sequence ID" value="GGB68547.1"/>
    <property type="molecule type" value="Genomic_DNA"/>
</dbReference>
<dbReference type="Gene3D" id="3.40.50.1820">
    <property type="entry name" value="alpha/beta hydrolase"/>
    <property type="match status" value="1"/>
</dbReference>
<feature type="domain" description="Peptidase S9 prolyl oligopeptidase catalytic" evidence="3">
    <location>
        <begin position="430"/>
        <end position="638"/>
    </location>
</feature>
<dbReference type="RefSeq" id="WP_188740294.1">
    <property type="nucleotide sequence ID" value="NZ_BMII01000028.1"/>
</dbReference>
<dbReference type="InterPro" id="IPR023302">
    <property type="entry name" value="Pept_S9A_N"/>
</dbReference>
<dbReference type="InterPro" id="IPR029058">
    <property type="entry name" value="AB_hydrolase_fold"/>
</dbReference>
<keyword evidence="6" id="KW-1185">Reference proteome</keyword>
<sequence length="643" mass="71575">MYKFVVTTVVAFAVLSACSTVDKPNAVTALSAPVSSVAFETYSAEEFYKTTSVYGSSINHSSDAVLVSNDASGIFNAYRVPVDGGPAKQLTFSTKESIFVASWFPNDERFLFSADKGGDELDHLYVQQLDGSQLDLTPGEGLKALMLTWHENDRSFFVATNERDPKFFDVYQYNADNYSRELVFKNDSGFNVENISPNGQFIALSKTHSNSNSDLYLVDLQSTMAKPTLITPHSGDVSYYVHTFSKKNKQLLYATDEFGEFNQAWAYDLDTGKSTLNYKADWDVSFSYFSKDGRYQIIGVNADAQTQLIIKDLKTQSELTLPALPSGDLSGVNFSNDSKSMVFYLNSDTSPSNLYVHTLGSDSITRLTNSGNPNIKEQNLVTGEVVRFKSFDGIVIPAILYKPKQASMINKVPALVFIHGGPGGQSRKGYSATIQHLVNNGYAIIMINNRGSSGYGKTFFHLDDKRHGEDDLQDVVYNKKYLQTLDWVDAEKIGVMGGSYGGYLTMAAMTFTDEFKVGINIFGVTNWVRTLESIPPYWESFRKSLYDELGDPATDKERLHRISPVFFGEKVNNPVLVVQGVNDPRVLKIESDEMVQAIRSGGTYVDYLLFDDEGHGFSKKNNRISASNKYLEFLDAYLLKASK</sequence>
<evidence type="ECO:0000259" key="3">
    <source>
        <dbReference type="Pfam" id="PF00326"/>
    </source>
</evidence>
<organism evidence="5 6">
    <name type="scientific">Shewanella inventionis</name>
    <dbReference type="NCBI Taxonomy" id="1738770"/>
    <lineage>
        <taxon>Bacteria</taxon>
        <taxon>Pseudomonadati</taxon>
        <taxon>Pseudomonadota</taxon>
        <taxon>Gammaproteobacteria</taxon>
        <taxon>Alteromonadales</taxon>
        <taxon>Shewanellaceae</taxon>
        <taxon>Shewanella</taxon>
    </lineage>
</organism>
<dbReference type="Proteomes" id="UP000617555">
    <property type="component" value="Unassembled WGS sequence"/>
</dbReference>
<dbReference type="Pfam" id="PF00326">
    <property type="entry name" value="Peptidase_S9"/>
    <property type="match status" value="1"/>
</dbReference>
<dbReference type="PROSITE" id="PS51257">
    <property type="entry name" value="PROKAR_LIPOPROTEIN"/>
    <property type="match status" value="1"/>
</dbReference>
<proteinExistence type="predicted"/>
<keyword evidence="2" id="KW-0732">Signal</keyword>
<evidence type="ECO:0000256" key="2">
    <source>
        <dbReference type="SAM" id="SignalP"/>
    </source>
</evidence>
<name>A0ABQ1JJT0_9GAMM</name>
<evidence type="ECO:0000313" key="5">
    <source>
        <dbReference type="EMBL" id="GGB68547.1"/>
    </source>
</evidence>
<dbReference type="InterPro" id="IPR001375">
    <property type="entry name" value="Peptidase_S9_cat"/>
</dbReference>
<evidence type="ECO:0000259" key="4">
    <source>
        <dbReference type="Pfam" id="PF02897"/>
    </source>
</evidence>
<keyword evidence="1" id="KW-0378">Hydrolase</keyword>
<evidence type="ECO:0000256" key="1">
    <source>
        <dbReference type="ARBA" id="ARBA00022801"/>
    </source>
</evidence>
<protein>
    <submittedName>
        <fullName evidence="5">Peptidase S9</fullName>
    </submittedName>
</protein>
<feature type="domain" description="Peptidase S9A N-terminal" evidence="4">
    <location>
        <begin position="106"/>
        <end position="365"/>
    </location>
</feature>
<dbReference type="PANTHER" id="PTHR42776">
    <property type="entry name" value="SERINE PEPTIDASE S9 FAMILY MEMBER"/>
    <property type="match status" value="1"/>
</dbReference>
<dbReference type="PANTHER" id="PTHR42776:SF27">
    <property type="entry name" value="DIPEPTIDYL PEPTIDASE FAMILY MEMBER 6"/>
    <property type="match status" value="1"/>
</dbReference>
<evidence type="ECO:0000313" key="6">
    <source>
        <dbReference type="Proteomes" id="UP000617555"/>
    </source>
</evidence>
<gene>
    <name evidence="5" type="ORF">GCM10011607_31460</name>
</gene>
<dbReference type="Gene3D" id="2.120.10.30">
    <property type="entry name" value="TolB, C-terminal domain"/>
    <property type="match status" value="2"/>
</dbReference>
<accession>A0ABQ1JJT0</accession>
<feature type="signal peptide" evidence="2">
    <location>
        <begin position="1"/>
        <end position="19"/>
    </location>
</feature>
<dbReference type="InterPro" id="IPR011042">
    <property type="entry name" value="6-blade_b-propeller_TolB-like"/>
</dbReference>
<reference evidence="6" key="1">
    <citation type="journal article" date="2019" name="Int. J. Syst. Evol. Microbiol.">
        <title>The Global Catalogue of Microorganisms (GCM) 10K type strain sequencing project: providing services to taxonomists for standard genome sequencing and annotation.</title>
        <authorList>
            <consortium name="The Broad Institute Genomics Platform"/>
            <consortium name="The Broad Institute Genome Sequencing Center for Infectious Disease"/>
            <person name="Wu L."/>
            <person name="Ma J."/>
        </authorList>
    </citation>
    <scope>NUCLEOTIDE SEQUENCE [LARGE SCALE GENOMIC DNA]</scope>
    <source>
        <strain evidence="6">CGMCC 1.15339</strain>
    </source>
</reference>
<feature type="chain" id="PRO_5047399504" evidence="2">
    <location>
        <begin position="20"/>
        <end position="643"/>
    </location>
</feature>
<dbReference type="Pfam" id="PF02897">
    <property type="entry name" value="Peptidase_S9_N"/>
    <property type="match status" value="1"/>
</dbReference>